<sequence length="266" mass="30949">MPLYVSNLECRIHDFMSLTPYFQPPVGVKQSESRIITPCYLFLALYSRFSVLSCPGKTCSPMAIIEQWYSRKSTAPETHTENSDTKDAFGRFFYVEELSIVWNVGLPTWKYPKNLGSSKVASPGFYNDPKTMIILVDVTAQPLIRQFQGIRLVQTLNRLFYMLVDLLYVFHLCISCRLHLAWSREHALWTPHQWACVIFFDESRFSLQSDSYRTFIWRAPGTRFHQENSNERHHFDSAGLLVCGEGELLWVPDLTCMLKLEPRQTK</sequence>
<dbReference type="InterPro" id="IPR036397">
    <property type="entry name" value="RNaseH_sf"/>
</dbReference>
<comment type="caution">
    <text evidence="1">The sequence shown here is derived from an EMBL/GenBank/DDBJ whole genome shotgun (WGS) entry which is preliminary data.</text>
</comment>
<accession>A0A8X6VUX6</accession>
<reference evidence="1" key="1">
    <citation type="submission" date="2020-08" db="EMBL/GenBank/DDBJ databases">
        <title>Multicomponent nature underlies the extraordinary mechanical properties of spider dragline silk.</title>
        <authorList>
            <person name="Kono N."/>
            <person name="Nakamura H."/>
            <person name="Mori M."/>
            <person name="Yoshida Y."/>
            <person name="Ohtoshi R."/>
            <person name="Malay A.D."/>
            <person name="Moran D.A.P."/>
            <person name="Tomita M."/>
            <person name="Numata K."/>
            <person name="Arakawa K."/>
        </authorList>
    </citation>
    <scope>NUCLEOTIDE SEQUENCE</scope>
</reference>
<organism evidence="1 2">
    <name type="scientific">Trichonephila clavipes</name>
    <name type="common">Golden silk orbweaver</name>
    <name type="synonym">Nephila clavipes</name>
    <dbReference type="NCBI Taxonomy" id="2585209"/>
    <lineage>
        <taxon>Eukaryota</taxon>
        <taxon>Metazoa</taxon>
        <taxon>Ecdysozoa</taxon>
        <taxon>Arthropoda</taxon>
        <taxon>Chelicerata</taxon>
        <taxon>Arachnida</taxon>
        <taxon>Araneae</taxon>
        <taxon>Araneomorphae</taxon>
        <taxon>Entelegynae</taxon>
        <taxon>Araneoidea</taxon>
        <taxon>Nephilidae</taxon>
        <taxon>Trichonephila</taxon>
    </lineage>
</organism>
<evidence type="ECO:0000313" key="1">
    <source>
        <dbReference type="EMBL" id="GFY22886.1"/>
    </source>
</evidence>
<dbReference type="Gene3D" id="3.30.420.10">
    <property type="entry name" value="Ribonuclease H-like superfamily/Ribonuclease H"/>
    <property type="match status" value="1"/>
</dbReference>
<keyword evidence="2" id="KW-1185">Reference proteome</keyword>
<name>A0A8X6VUX6_TRICX</name>
<evidence type="ECO:0000313" key="2">
    <source>
        <dbReference type="Proteomes" id="UP000887159"/>
    </source>
</evidence>
<dbReference type="AlphaFoldDB" id="A0A8X6VUX6"/>
<proteinExistence type="predicted"/>
<dbReference type="GO" id="GO:0003676">
    <property type="term" value="F:nucleic acid binding"/>
    <property type="evidence" value="ECO:0007669"/>
    <property type="project" value="InterPro"/>
</dbReference>
<dbReference type="Proteomes" id="UP000887159">
    <property type="component" value="Unassembled WGS sequence"/>
</dbReference>
<protein>
    <submittedName>
        <fullName evidence="1">Transposable element Tcb1 transposase</fullName>
    </submittedName>
</protein>
<gene>
    <name evidence="1" type="primary">TCB1_645</name>
    <name evidence="1" type="ORF">TNCV_2181471</name>
</gene>
<dbReference type="EMBL" id="BMAU01021361">
    <property type="protein sequence ID" value="GFY22886.1"/>
    <property type="molecule type" value="Genomic_DNA"/>
</dbReference>